<evidence type="ECO:0000313" key="2">
    <source>
        <dbReference type="EMBL" id="BBA28388.1"/>
    </source>
</evidence>
<accession>A0A250KFF2</accession>
<feature type="chain" id="PRO_5013281563" evidence="1">
    <location>
        <begin position="21"/>
        <end position="893"/>
    </location>
</feature>
<gene>
    <name evidence="2" type="ORF">PMEL1_00285</name>
</gene>
<sequence>MKNKLSTLLLAGVATLTIFSCVDNDNLNENNGDNDAFVSFGVNDVQTRAIAVSGGSLTRGAINPYLSSEDLAPQKLDVKGADAEKLCIIETTVEGVNPVQADVQTRANVIKNITENFSASGHRGTTEANITTKPEWFYNEPTLSNGKLVTPRKWSWAIPHARFYAVFPQVKDEYTKIKLSPESYEGSPYIEFEAETDVTNQKDLMTACSGHVHYSVQGTAPRTDLDFRHALTAIKFAVGQNLSINKTISKVEIRNALSKGKYTLSDKFDGTGAKWENLSDAKTFKLEGLAVSTNQNPNAVLTGNDGDNYTFYMIPQELTGKNITVYVEFTDGSKIESTLKGSWLAGTTKTYKLSEKNSTWEYTLETTNPASVAYNQDKSNDYFVTSYRNAPDGTKQPVKWKAVGYEEYDRATDSWTNLGTNKPSWLTAMSKESGNGGATAESGKATITKADLKDRLTEYNKVLQDATAKGSASNPYNLSNTNGGDAIQNTANSYLISAPGYYRIPLVYGNAVKGGATNESSYKTTHTGANVLSNFKDHLGNDITTPYINVQNTTNPATQASIVWMDQKDLVDGLSVTNNGDKSFVNFHVSAANIKNGNAVIAIKSADGTIMWSWHLWFDHSDALSTIESTNHDGAKFKFTKNILGYTLYKWQATSYEAARVARMKIEQEVGNGEKKTAYITITQTPYAERIYSTTFYQFGRKDAFPGVDVDKLYGGTIIENAGDDMSIKNSIQNPEKFYIGDVSWANNYNQYNLWSMETTVLKDPTNALVKTIYDPCPVGFHMPPYNAFTGVTTTGENVIFQPGKINALGNWDQGYHFYTKDASSPSTVYFPAIGSRSFSTGDLFRVGGKGIYWNGIANGTRTGRCFTIEENDVRPLMDITRAAGGCVRPVAE</sequence>
<dbReference type="AlphaFoldDB" id="A0A250KFF2"/>
<dbReference type="RefSeq" id="WP_231999395.1">
    <property type="nucleotide sequence ID" value="NZ_AP018049.1"/>
</dbReference>
<evidence type="ECO:0000313" key="3">
    <source>
        <dbReference type="Proteomes" id="UP000267517"/>
    </source>
</evidence>
<keyword evidence="1" id="KW-0732">Signal</keyword>
<dbReference type="PROSITE" id="PS51257">
    <property type="entry name" value="PROKAR_LIPOPROTEIN"/>
    <property type="match status" value="1"/>
</dbReference>
<proteinExistence type="predicted"/>
<organism evidence="2 3">
    <name type="scientific">Prevotella melaninogenica</name>
    <dbReference type="NCBI Taxonomy" id="28132"/>
    <lineage>
        <taxon>Bacteria</taxon>
        <taxon>Pseudomonadati</taxon>
        <taxon>Bacteroidota</taxon>
        <taxon>Bacteroidia</taxon>
        <taxon>Bacteroidales</taxon>
        <taxon>Prevotellaceae</taxon>
        <taxon>Prevotella</taxon>
    </lineage>
</organism>
<protein>
    <submittedName>
        <fullName evidence="2">Fibrobacter succinogene major domain protein</fullName>
    </submittedName>
</protein>
<dbReference type="EMBL" id="AP018049">
    <property type="protein sequence ID" value="BBA28388.1"/>
    <property type="molecule type" value="Genomic_DNA"/>
</dbReference>
<feature type="signal peptide" evidence="1">
    <location>
        <begin position="1"/>
        <end position="20"/>
    </location>
</feature>
<reference evidence="2 3" key="1">
    <citation type="submission" date="2017-05" db="EMBL/GenBank/DDBJ databases">
        <title>whole genome sequence of Prevotella melaninogenica GAI 07411.</title>
        <authorList>
            <person name="Kondo Y."/>
            <person name="Hoshino T."/>
        </authorList>
    </citation>
    <scope>NUCLEOTIDE SEQUENCE [LARGE SCALE GENOMIC DNA]</scope>
    <source>
        <strain evidence="2 3">GAI 07411</strain>
    </source>
</reference>
<evidence type="ECO:0000256" key="1">
    <source>
        <dbReference type="SAM" id="SignalP"/>
    </source>
</evidence>
<name>A0A250KFF2_9BACT</name>
<dbReference type="Proteomes" id="UP000267517">
    <property type="component" value="Chromosome I"/>
</dbReference>